<reference evidence="9" key="1">
    <citation type="journal article" date="2018" name="Nat. Microbiol.">
        <title>Leveraging single-cell genomics to expand the fungal tree of life.</title>
        <authorList>
            <person name="Ahrendt S.R."/>
            <person name="Quandt C.A."/>
            <person name="Ciobanu D."/>
            <person name="Clum A."/>
            <person name="Salamov A."/>
            <person name="Andreopoulos B."/>
            <person name="Cheng J.F."/>
            <person name="Woyke T."/>
            <person name="Pelin A."/>
            <person name="Henrissat B."/>
            <person name="Reynolds N.K."/>
            <person name="Benny G.L."/>
            <person name="Smith M.E."/>
            <person name="James T.Y."/>
            <person name="Grigoriev I.V."/>
        </authorList>
    </citation>
    <scope>NUCLEOTIDE SEQUENCE [LARGE SCALE GENOMIC DNA]</scope>
    <source>
        <strain evidence="9">Benny S71-1</strain>
    </source>
</reference>
<feature type="region of interest" description="Disordered" evidence="6">
    <location>
        <begin position="125"/>
        <end position="200"/>
    </location>
</feature>
<evidence type="ECO:0000259" key="7">
    <source>
        <dbReference type="PROSITE" id="PS51360"/>
    </source>
</evidence>
<accession>A0A4P9Z5P1</accession>
<dbReference type="InterPro" id="IPR036128">
    <property type="entry name" value="Plus3-like_sf"/>
</dbReference>
<sequence>MDDLSDEILALMNGDMGGAAHTGHHGTSSGGSGGRGKRGSSRTDSRKSRKATSLSNDDNDDDDEESDSDLDPSRVDDYGPDLMGDEEDRRRLASMTEFEREQVLHERAERRQQLIERLEIKRKLRTSERRHGAGGSGDKRRSARVVPANDEQARGLSELRRRREEKQARGWGDKGYDEGGDDDYERQHRSYSDDEDGDYYGGRSGSKKWAHTPFFEQAVTGAFIRVSIGPGPDGNMVYQVESQAKSYMVGATTTNLVLQCSHGKAAKLFKMDTVSNGPCTQREFDRYMGTLKHEELKLISWADIDRKQKDLAFARNYVLNDREVEEMVRVKQSLIMFNPTLEKAKLIAEIDRVLEGQTNERQRAMQQLNERNRRLNLMEIRKVEEEMRRQRRKATTTVADGTGTGLSSFEQMIAGVSKTTLDVDLDELLA</sequence>
<name>A0A4P9Z5P1_9FUNG</name>
<dbReference type="PANTHER" id="PTHR13115">
    <property type="entry name" value="RNA POLYMERASE-ASSOCIATED PROTEIN RTF1 HOMOLOG"/>
    <property type="match status" value="1"/>
</dbReference>
<keyword evidence="2" id="KW-0805">Transcription regulation</keyword>
<dbReference type="GO" id="GO:1990269">
    <property type="term" value="F:RNA polymerase II C-terminal domain phosphoserine binding"/>
    <property type="evidence" value="ECO:0007669"/>
    <property type="project" value="TreeGrafter"/>
</dbReference>
<evidence type="ECO:0000313" key="8">
    <source>
        <dbReference type="EMBL" id="RKP27845.1"/>
    </source>
</evidence>
<evidence type="ECO:0000256" key="3">
    <source>
        <dbReference type="ARBA" id="ARBA00023163"/>
    </source>
</evidence>
<proteinExistence type="predicted"/>
<keyword evidence="5" id="KW-0175">Coiled coil</keyword>
<feature type="coiled-coil region" evidence="5">
    <location>
        <begin position="347"/>
        <end position="381"/>
    </location>
</feature>
<dbReference type="OrthoDB" id="166375at2759"/>
<evidence type="ECO:0000256" key="1">
    <source>
        <dbReference type="ARBA" id="ARBA00004123"/>
    </source>
</evidence>
<dbReference type="EMBL" id="KZ989144">
    <property type="protein sequence ID" value="RKP27845.1"/>
    <property type="molecule type" value="Genomic_DNA"/>
</dbReference>
<dbReference type="InterPro" id="IPR004343">
    <property type="entry name" value="Plus-3_dom"/>
</dbReference>
<evidence type="ECO:0000256" key="4">
    <source>
        <dbReference type="ARBA" id="ARBA00023242"/>
    </source>
</evidence>
<dbReference type="Gene3D" id="3.90.70.200">
    <property type="entry name" value="Plus-3 domain"/>
    <property type="match status" value="1"/>
</dbReference>
<dbReference type="PROSITE" id="PS51360">
    <property type="entry name" value="PLUS3"/>
    <property type="match status" value="1"/>
</dbReference>
<keyword evidence="9" id="KW-1185">Reference proteome</keyword>
<feature type="compositionally biased region" description="Low complexity" evidence="6">
    <location>
        <begin position="18"/>
        <end position="27"/>
    </location>
</feature>
<keyword evidence="4" id="KW-0539">Nucleus</keyword>
<dbReference type="PANTHER" id="PTHR13115:SF8">
    <property type="entry name" value="RNA POLYMERASE-ASSOCIATED PROTEIN RTF1 HOMOLOG"/>
    <property type="match status" value="1"/>
</dbReference>
<keyword evidence="3" id="KW-0804">Transcription</keyword>
<dbReference type="GO" id="GO:0003677">
    <property type="term" value="F:DNA binding"/>
    <property type="evidence" value="ECO:0007669"/>
    <property type="project" value="InterPro"/>
</dbReference>
<dbReference type="AlphaFoldDB" id="A0A4P9Z5P1"/>
<evidence type="ECO:0000313" key="9">
    <source>
        <dbReference type="Proteomes" id="UP000278143"/>
    </source>
</evidence>
<evidence type="ECO:0000256" key="5">
    <source>
        <dbReference type="SAM" id="Coils"/>
    </source>
</evidence>
<dbReference type="Proteomes" id="UP000278143">
    <property type="component" value="Unassembled WGS sequence"/>
</dbReference>
<evidence type="ECO:0000256" key="2">
    <source>
        <dbReference type="ARBA" id="ARBA00023015"/>
    </source>
</evidence>
<feature type="compositionally biased region" description="Basic and acidic residues" evidence="6">
    <location>
        <begin position="151"/>
        <end position="177"/>
    </location>
</feature>
<evidence type="ECO:0000256" key="6">
    <source>
        <dbReference type="SAM" id="MobiDB-lite"/>
    </source>
</evidence>
<feature type="region of interest" description="Disordered" evidence="6">
    <location>
        <begin position="15"/>
        <end position="109"/>
    </location>
</feature>
<feature type="domain" description="Plus3" evidence="7">
    <location>
        <begin position="190"/>
        <end position="316"/>
    </location>
</feature>
<dbReference type="Pfam" id="PF03126">
    <property type="entry name" value="Plus-3"/>
    <property type="match status" value="1"/>
</dbReference>
<feature type="compositionally biased region" description="Basic and acidic residues" evidence="6">
    <location>
        <begin position="87"/>
        <end position="109"/>
    </location>
</feature>
<dbReference type="SMART" id="SM00719">
    <property type="entry name" value="Plus3"/>
    <property type="match status" value="1"/>
</dbReference>
<dbReference type="SUPFAM" id="SSF159042">
    <property type="entry name" value="Plus3-like"/>
    <property type="match status" value="1"/>
</dbReference>
<gene>
    <name evidence="8" type="ORF">SYNPS1DRAFT_20739</name>
</gene>
<dbReference type="GO" id="GO:0016593">
    <property type="term" value="C:Cdc73/Paf1 complex"/>
    <property type="evidence" value="ECO:0007669"/>
    <property type="project" value="TreeGrafter"/>
</dbReference>
<organism evidence="8 9">
    <name type="scientific">Syncephalis pseudoplumigaleata</name>
    <dbReference type="NCBI Taxonomy" id="1712513"/>
    <lineage>
        <taxon>Eukaryota</taxon>
        <taxon>Fungi</taxon>
        <taxon>Fungi incertae sedis</taxon>
        <taxon>Zoopagomycota</taxon>
        <taxon>Zoopagomycotina</taxon>
        <taxon>Zoopagomycetes</taxon>
        <taxon>Zoopagales</taxon>
        <taxon>Piptocephalidaceae</taxon>
        <taxon>Syncephalis</taxon>
    </lineage>
</organism>
<feature type="compositionally biased region" description="Acidic residues" evidence="6">
    <location>
        <begin position="57"/>
        <end position="70"/>
    </location>
</feature>
<protein>
    <recommendedName>
        <fullName evidence="7">Plus3 domain-containing protein</fullName>
    </recommendedName>
</protein>
<comment type="subcellular location">
    <subcellularLocation>
        <location evidence="1">Nucleus</location>
    </subcellularLocation>
</comment>